<feature type="domain" description="PDEase" evidence="5">
    <location>
        <begin position="91"/>
        <end position="543"/>
    </location>
</feature>
<evidence type="ECO:0000256" key="4">
    <source>
        <dbReference type="SAM" id="MobiDB-lite"/>
    </source>
</evidence>
<dbReference type="InterPro" id="IPR003607">
    <property type="entry name" value="HD/PDEase_dom"/>
</dbReference>
<dbReference type="InterPro" id="IPR023174">
    <property type="entry name" value="PDEase_CS"/>
</dbReference>
<evidence type="ECO:0000256" key="2">
    <source>
        <dbReference type="ARBA" id="ARBA00022801"/>
    </source>
</evidence>
<comment type="cofactor">
    <cofactor evidence="3">
        <name>a divalent metal cation</name>
        <dbReference type="ChEBI" id="CHEBI:60240"/>
    </cofactor>
    <text evidence="3">Binds 2 divalent metal cations per subunit. Site 1 may preferentially bind zinc ions, while site 2 has a preference for magnesium and/or manganese ions.</text>
</comment>
<dbReference type="PROSITE" id="PS00126">
    <property type="entry name" value="PDEASE_I_1"/>
    <property type="match status" value="1"/>
</dbReference>
<reference evidence="6" key="1">
    <citation type="journal article" date="2020" name="Nat. Commun.">
        <title>Large-scale genome sequencing of mycorrhizal fungi provides insights into the early evolution of symbiotic traits.</title>
        <authorList>
            <person name="Miyauchi S."/>
            <person name="Kiss E."/>
            <person name="Kuo A."/>
            <person name="Drula E."/>
            <person name="Kohler A."/>
            <person name="Sanchez-Garcia M."/>
            <person name="Morin E."/>
            <person name="Andreopoulos B."/>
            <person name="Barry K.W."/>
            <person name="Bonito G."/>
            <person name="Buee M."/>
            <person name="Carver A."/>
            <person name="Chen C."/>
            <person name="Cichocki N."/>
            <person name="Clum A."/>
            <person name="Culley D."/>
            <person name="Crous P.W."/>
            <person name="Fauchery L."/>
            <person name="Girlanda M."/>
            <person name="Hayes R.D."/>
            <person name="Keri Z."/>
            <person name="LaButti K."/>
            <person name="Lipzen A."/>
            <person name="Lombard V."/>
            <person name="Magnuson J."/>
            <person name="Maillard F."/>
            <person name="Murat C."/>
            <person name="Nolan M."/>
            <person name="Ohm R.A."/>
            <person name="Pangilinan J."/>
            <person name="Pereira M.F."/>
            <person name="Perotto S."/>
            <person name="Peter M."/>
            <person name="Pfister S."/>
            <person name="Riley R."/>
            <person name="Sitrit Y."/>
            <person name="Stielow J.B."/>
            <person name="Szollosi G."/>
            <person name="Zifcakova L."/>
            <person name="Stursova M."/>
            <person name="Spatafora J.W."/>
            <person name="Tedersoo L."/>
            <person name="Vaario L.M."/>
            <person name="Yamada A."/>
            <person name="Yan M."/>
            <person name="Wang P."/>
            <person name="Xu J."/>
            <person name="Bruns T."/>
            <person name="Baldrian P."/>
            <person name="Vilgalys R."/>
            <person name="Dunand C."/>
            <person name="Henrissat B."/>
            <person name="Grigoriev I.V."/>
            <person name="Hibbett D."/>
            <person name="Nagy L.G."/>
            <person name="Martin F.M."/>
        </authorList>
    </citation>
    <scope>NUCLEOTIDE SEQUENCE</scope>
    <source>
        <strain evidence="6">UP504</strain>
    </source>
</reference>
<evidence type="ECO:0000256" key="3">
    <source>
        <dbReference type="RuleBase" id="RU363067"/>
    </source>
</evidence>
<protein>
    <recommendedName>
        <fullName evidence="3">Phosphodiesterase</fullName>
        <ecNumber evidence="3">3.1.4.-</ecNumber>
    </recommendedName>
</protein>
<keyword evidence="1 3" id="KW-0479">Metal-binding</keyword>
<comment type="caution">
    <text evidence="6">The sequence shown here is derived from an EMBL/GenBank/DDBJ whole genome shotgun (WGS) entry which is preliminary data.</text>
</comment>
<proteinExistence type="inferred from homology"/>
<dbReference type="SUPFAM" id="SSF109604">
    <property type="entry name" value="HD-domain/PDEase-like"/>
    <property type="match status" value="1"/>
</dbReference>
<keyword evidence="7" id="KW-1185">Reference proteome</keyword>
<accession>A0A9P6AXQ9</accession>
<dbReference type="EMBL" id="MU128968">
    <property type="protein sequence ID" value="KAF9513807.1"/>
    <property type="molecule type" value="Genomic_DNA"/>
</dbReference>
<dbReference type="OrthoDB" id="546632at2759"/>
<dbReference type="GO" id="GO:0007165">
    <property type="term" value="P:signal transduction"/>
    <property type="evidence" value="ECO:0007669"/>
    <property type="project" value="InterPro"/>
</dbReference>
<feature type="compositionally biased region" description="Low complexity" evidence="4">
    <location>
        <begin position="650"/>
        <end position="662"/>
    </location>
</feature>
<dbReference type="SMART" id="SM00471">
    <property type="entry name" value="HDc"/>
    <property type="match status" value="1"/>
</dbReference>
<dbReference type="InterPro" id="IPR036971">
    <property type="entry name" value="PDEase_catalytic_dom_sf"/>
</dbReference>
<dbReference type="EC" id="3.1.4.-" evidence="3"/>
<dbReference type="PROSITE" id="PS51845">
    <property type="entry name" value="PDEASE_I_2"/>
    <property type="match status" value="1"/>
</dbReference>
<dbReference type="InterPro" id="IPR002073">
    <property type="entry name" value="PDEase_catalytic_dom"/>
</dbReference>
<evidence type="ECO:0000313" key="7">
    <source>
        <dbReference type="Proteomes" id="UP000886523"/>
    </source>
</evidence>
<feature type="region of interest" description="Disordered" evidence="4">
    <location>
        <begin position="644"/>
        <end position="692"/>
    </location>
</feature>
<gene>
    <name evidence="6" type="ORF">BS47DRAFT_936949</name>
</gene>
<dbReference type="Pfam" id="PF00233">
    <property type="entry name" value="PDEase_I"/>
    <property type="match status" value="2"/>
</dbReference>
<dbReference type="Gene3D" id="1.10.1300.10">
    <property type="entry name" value="3'5'-cyclic nucleotide phosphodiesterase, catalytic domain"/>
    <property type="match status" value="1"/>
</dbReference>
<dbReference type="PANTHER" id="PTHR11347">
    <property type="entry name" value="CYCLIC NUCLEOTIDE PHOSPHODIESTERASE"/>
    <property type="match status" value="1"/>
</dbReference>
<evidence type="ECO:0000259" key="5">
    <source>
        <dbReference type="PROSITE" id="PS51845"/>
    </source>
</evidence>
<dbReference type="GO" id="GO:0046872">
    <property type="term" value="F:metal ion binding"/>
    <property type="evidence" value="ECO:0007669"/>
    <property type="project" value="UniProtKB-KW"/>
</dbReference>
<dbReference type="AlphaFoldDB" id="A0A9P6AXQ9"/>
<dbReference type="Proteomes" id="UP000886523">
    <property type="component" value="Unassembled WGS sequence"/>
</dbReference>
<evidence type="ECO:0000313" key="6">
    <source>
        <dbReference type="EMBL" id="KAF9513807.1"/>
    </source>
</evidence>
<sequence>MCSHSASASNPFSDRCISSPLGFLYDSPVQETLVTRRRSVDVGGLSLALQDRNSGKGWGGWDESENVSFPYAELLVRMYLQTTHPSPPTWSFPSPPSSSRSHLINTIGTWAFDPHSLSENETFTCVCLIFEVLFMVDGMEEEVQLQPRDLTPFLCAVRSIYDPQNAYHNYQHALDVLQAMYVFLVEAGCIPPISILETVSDDHRPKWRRNLDTPGRTKHILSNTDVFTLFIAAIGHDVGHPGLNNTFMVSDMSRLRPISNSWISQKNASTPLSSMYDHTSTLERMHCTLLLQLMRNSGLGHLINSNPLVTAHPTQEPMDLIRDEPLASSSSAPMIPTALPRPSAISIRSMLVQTVLATDMSIHARWMNEFSEFADLAEANMESDASSVEHALASDEIESARLIICQALLKCADISNPARPHAISKMWSTALLNEWFAQATLERSLSLPVSVPASSPPLHSSQWPGLPLQAHYPPSSPPHSGVSTPSAYTLRATRDQVQGQLGFIDMCAGPLFALVSRFAPELELFCIRCNDNRAVWQTSLDGVIAAEKAFHDTPSLPSSLIPEPPLSEPSPPPCPECLAVLTVNTDAESSHSTPPLLSSGRFTPHCHSISSSMSSLHSGAQLDVPTPKRVQGSVASFHLSDTPKWSIARPSQSSTPSDSSPSLYHSALPSPIDSISINEGNEGEQDVTGSNSLCVSFPPSPRRASTTELIATTSATVPTLGDLWRSSPRRSVTRSAKSKFLEEDRTDGWQFAHSVGFTAIRTAYRANARSHVPYGDARFRRRSVGLLSRERTAAPSSVR</sequence>
<organism evidence="6 7">
    <name type="scientific">Hydnum rufescens UP504</name>
    <dbReference type="NCBI Taxonomy" id="1448309"/>
    <lineage>
        <taxon>Eukaryota</taxon>
        <taxon>Fungi</taxon>
        <taxon>Dikarya</taxon>
        <taxon>Basidiomycota</taxon>
        <taxon>Agaricomycotina</taxon>
        <taxon>Agaricomycetes</taxon>
        <taxon>Cantharellales</taxon>
        <taxon>Hydnaceae</taxon>
        <taxon>Hydnum</taxon>
    </lineage>
</organism>
<comment type="similarity">
    <text evidence="3">Belongs to the cyclic nucleotide phosphodiesterase family.</text>
</comment>
<evidence type="ECO:0000256" key="1">
    <source>
        <dbReference type="ARBA" id="ARBA00022723"/>
    </source>
</evidence>
<dbReference type="GO" id="GO:0004114">
    <property type="term" value="F:3',5'-cyclic-nucleotide phosphodiesterase activity"/>
    <property type="evidence" value="ECO:0007669"/>
    <property type="project" value="InterPro"/>
</dbReference>
<keyword evidence="2 3" id="KW-0378">Hydrolase</keyword>
<name>A0A9P6AXQ9_9AGAM</name>